<comment type="caution">
    <text evidence="1">The sequence shown here is derived from an EMBL/GenBank/DDBJ whole genome shotgun (WGS) entry which is preliminary data.</text>
</comment>
<dbReference type="EMBL" id="JARIHO010000017">
    <property type="protein sequence ID" value="KAJ7348561.1"/>
    <property type="molecule type" value="Genomic_DNA"/>
</dbReference>
<sequence>MGHWRHYRGAIEGGIIDVVWTAGGVLVGGTVEGGIADVVCMAGGAVAGGTRGGDPGLWIQGGGCTVVKHGAGSRQVQAGSGQGTPNALTSIVWWLGKRGIVEVSRGCCGRWKEEERMLVWRVLQLSFSFKLRREAVSRGQCLSQKGSGAEAVCLECWDSPTSFFDKRVPFLIPSTMGLTEEIGLGRPLPSVPLTPPITQ</sequence>
<dbReference type="AlphaFoldDB" id="A0AAD7A335"/>
<dbReference type="Proteomes" id="UP001218218">
    <property type="component" value="Unassembled WGS sequence"/>
</dbReference>
<reference evidence="1" key="1">
    <citation type="submission" date="2023-03" db="EMBL/GenBank/DDBJ databases">
        <title>Massive genome expansion in bonnet fungi (Mycena s.s.) driven by repeated elements and novel gene families across ecological guilds.</title>
        <authorList>
            <consortium name="Lawrence Berkeley National Laboratory"/>
            <person name="Harder C.B."/>
            <person name="Miyauchi S."/>
            <person name="Viragh M."/>
            <person name="Kuo A."/>
            <person name="Thoen E."/>
            <person name="Andreopoulos B."/>
            <person name="Lu D."/>
            <person name="Skrede I."/>
            <person name="Drula E."/>
            <person name="Henrissat B."/>
            <person name="Morin E."/>
            <person name="Kohler A."/>
            <person name="Barry K."/>
            <person name="LaButti K."/>
            <person name="Morin E."/>
            <person name="Salamov A."/>
            <person name="Lipzen A."/>
            <person name="Mereny Z."/>
            <person name="Hegedus B."/>
            <person name="Baldrian P."/>
            <person name="Stursova M."/>
            <person name="Weitz H."/>
            <person name="Taylor A."/>
            <person name="Grigoriev I.V."/>
            <person name="Nagy L.G."/>
            <person name="Martin F."/>
            <person name="Kauserud H."/>
        </authorList>
    </citation>
    <scope>NUCLEOTIDE SEQUENCE</scope>
    <source>
        <strain evidence="1">CBHHK002</strain>
    </source>
</reference>
<evidence type="ECO:0000313" key="2">
    <source>
        <dbReference type="Proteomes" id="UP001218218"/>
    </source>
</evidence>
<proteinExistence type="predicted"/>
<accession>A0AAD7A335</accession>
<gene>
    <name evidence="1" type="ORF">DFH08DRAFT_808292</name>
</gene>
<evidence type="ECO:0000313" key="1">
    <source>
        <dbReference type="EMBL" id="KAJ7348561.1"/>
    </source>
</evidence>
<name>A0AAD7A335_9AGAR</name>
<keyword evidence="2" id="KW-1185">Reference proteome</keyword>
<protein>
    <submittedName>
        <fullName evidence="1">Uncharacterized protein</fullName>
    </submittedName>
</protein>
<organism evidence="1 2">
    <name type="scientific">Mycena albidolilacea</name>
    <dbReference type="NCBI Taxonomy" id="1033008"/>
    <lineage>
        <taxon>Eukaryota</taxon>
        <taxon>Fungi</taxon>
        <taxon>Dikarya</taxon>
        <taxon>Basidiomycota</taxon>
        <taxon>Agaricomycotina</taxon>
        <taxon>Agaricomycetes</taxon>
        <taxon>Agaricomycetidae</taxon>
        <taxon>Agaricales</taxon>
        <taxon>Marasmiineae</taxon>
        <taxon>Mycenaceae</taxon>
        <taxon>Mycena</taxon>
    </lineage>
</organism>